<name>A0A7W7RYW0_9ACTN</name>
<protein>
    <submittedName>
        <fullName evidence="1">Putative DNA-binding transcriptional regulator AlpA</fullName>
    </submittedName>
</protein>
<keyword evidence="2" id="KW-1185">Reference proteome</keyword>
<dbReference type="Proteomes" id="UP000534286">
    <property type="component" value="Unassembled WGS sequence"/>
</dbReference>
<gene>
    <name evidence="1" type="ORF">FHR32_005165</name>
</gene>
<keyword evidence="1" id="KW-0238">DNA-binding</keyword>
<accession>A0A7W7RYW0</accession>
<sequence length="73" mass="8161">MSEKEDRKLVTKEVAELAGMKPPSWRARVARGDAPKPDGHHDQRTPWWLESTVLEFIAGRKPPGRPRKGSSGS</sequence>
<organism evidence="1 2">
    <name type="scientific">Streptosporangium album</name>
    <dbReference type="NCBI Taxonomy" id="47479"/>
    <lineage>
        <taxon>Bacteria</taxon>
        <taxon>Bacillati</taxon>
        <taxon>Actinomycetota</taxon>
        <taxon>Actinomycetes</taxon>
        <taxon>Streptosporangiales</taxon>
        <taxon>Streptosporangiaceae</taxon>
        <taxon>Streptosporangium</taxon>
    </lineage>
</organism>
<dbReference type="AlphaFoldDB" id="A0A7W7RYW0"/>
<dbReference type="GO" id="GO:0003677">
    <property type="term" value="F:DNA binding"/>
    <property type="evidence" value="ECO:0007669"/>
    <property type="project" value="UniProtKB-KW"/>
</dbReference>
<proteinExistence type="predicted"/>
<reference evidence="1 2" key="1">
    <citation type="submission" date="2020-08" db="EMBL/GenBank/DDBJ databases">
        <title>Sequencing the genomes of 1000 actinobacteria strains.</title>
        <authorList>
            <person name="Klenk H.-P."/>
        </authorList>
    </citation>
    <scope>NUCLEOTIDE SEQUENCE [LARGE SCALE GENOMIC DNA]</scope>
    <source>
        <strain evidence="1 2">DSM 43023</strain>
    </source>
</reference>
<dbReference type="EMBL" id="JACHJU010000002">
    <property type="protein sequence ID" value="MBB4940788.1"/>
    <property type="molecule type" value="Genomic_DNA"/>
</dbReference>
<evidence type="ECO:0000313" key="1">
    <source>
        <dbReference type="EMBL" id="MBB4940788.1"/>
    </source>
</evidence>
<comment type="caution">
    <text evidence="1">The sequence shown here is derived from an EMBL/GenBank/DDBJ whole genome shotgun (WGS) entry which is preliminary data.</text>
</comment>
<dbReference type="RefSeq" id="WP_184756948.1">
    <property type="nucleotide sequence ID" value="NZ_BAABEK010000005.1"/>
</dbReference>
<evidence type="ECO:0000313" key="2">
    <source>
        <dbReference type="Proteomes" id="UP000534286"/>
    </source>
</evidence>